<keyword evidence="10" id="KW-0413">Isomerase</keyword>
<keyword evidence="11" id="KW-1185">Reference proteome</keyword>
<dbReference type="InterPro" id="IPR012336">
    <property type="entry name" value="Thioredoxin-like_fold"/>
</dbReference>
<evidence type="ECO:0000256" key="1">
    <source>
        <dbReference type="ARBA" id="ARBA00004418"/>
    </source>
</evidence>
<keyword evidence="5" id="KW-1015">Disulfide bond</keyword>
<dbReference type="Gene3D" id="3.10.450.70">
    <property type="entry name" value="Disulphide bond isomerase, DsbC/G, N-terminal"/>
    <property type="match status" value="1"/>
</dbReference>
<dbReference type="InterPro" id="IPR033954">
    <property type="entry name" value="DiS-bond_Isoase_DsbC/G"/>
</dbReference>
<dbReference type="EMBL" id="AAVT01000020">
    <property type="protein sequence ID" value="EAW29657.1"/>
    <property type="molecule type" value="Genomic_DNA"/>
</dbReference>
<proteinExistence type="inferred from homology"/>
<feature type="domain" description="Thioredoxin-like fold" evidence="9">
    <location>
        <begin position="123"/>
        <end position="244"/>
    </location>
</feature>
<protein>
    <recommendedName>
        <fullName evidence="7">Thiol:disulfide interchange protein</fullName>
    </recommendedName>
</protein>
<comment type="similarity">
    <text evidence="2 7">Belongs to the thioredoxin family. DsbC subfamily.</text>
</comment>
<evidence type="ECO:0000256" key="6">
    <source>
        <dbReference type="ARBA" id="ARBA00023284"/>
    </source>
</evidence>
<organism evidence="10 11">
    <name type="scientific">marine gamma proteobacterium HTCC2143</name>
    <dbReference type="NCBI Taxonomy" id="247633"/>
    <lineage>
        <taxon>Bacteria</taxon>
        <taxon>Pseudomonadati</taxon>
        <taxon>Pseudomonadota</taxon>
        <taxon>Gammaproteobacteria</taxon>
        <taxon>Cellvibrionales</taxon>
        <taxon>Spongiibacteraceae</taxon>
        <taxon>BD1-7 clade</taxon>
    </lineage>
</organism>
<comment type="subcellular location">
    <subcellularLocation>
        <location evidence="1 7">Periplasm</location>
    </subcellularLocation>
</comment>
<comment type="caution">
    <text evidence="10">The sequence shown here is derived from an EMBL/GenBank/DDBJ whole genome shotgun (WGS) entry which is preliminary data.</text>
</comment>
<comment type="function">
    <text evidence="7">Required for disulfide bond formation in some periplasmic proteins. Acts by transferring its disulfide bond to other proteins and is reduced in the process.</text>
</comment>
<name>A0YHP8_9GAMM</name>
<accession>A0YHP8</accession>
<dbReference type="AlphaFoldDB" id="A0YHP8"/>
<dbReference type="InterPro" id="IPR018950">
    <property type="entry name" value="DiS-bond_isomerase_DsbC/G_N"/>
</dbReference>
<evidence type="ECO:0000256" key="5">
    <source>
        <dbReference type="ARBA" id="ARBA00023157"/>
    </source>
</evidence>
<dbReference type="InterPro" id="IPR036249">
    <property type="entry name" value="Thioredoxin-like_sf"/>
</dbReference>
<keyword evidence="6 7" id="KW-0676">Redox-active center</keyword>
<dbReference type="STRING" id="247633.GP2143_04348"/>
<dbReference type="CDD" id="cd03020">
    <property type="entry name" value="DsbA_DsbC_DsbG"/>
    <property type="match status" value="1"/>
</dbReference>
<evidence type="ECO:0000256" key="7">
    <source>
        <dbReference type="RuleBase" id="RU364038"/>
    </source>
</evidence>
<dbReference type="Pfam" id="PF13098">
    <property type="entry name" value="Thioredoxin_2"/>
    <property type="match status" value="1"/>
</dbReference>
<evidence type="ECO:0000256" key="2">
    <source>
        <dbReference type="ARBA" id="ARBA00009813"/>
    </source>
</evidence>
<evidence type="ECO:0000259" key="9">
    <source>
        <dbReference type="Pfam" id="PF13098"/>
    </source>
</evidence>
<dbReference type="InterPro" id="IPR009094">
    <property type="entry name" value="DiS-bond_isomerase_DsbC/G_N_sf"/>
</dbReference>
<evidence type="ECO:0000256" key="3">
    <source>
        <dbReference type="ARBA" id="ARBA00022729"/>
    </source>
</evidence>
<dbReference type="PANTHER" id="PTHR35272">
    <property type="entry name" value="THIOL:DISULFIDE INTERCHANGE PROTEIN DSBC-RELATED"/>
    <property type="match status" value="1"/>
</dbReference>
<dbReference type="GO" id="GO:0042597">
    <property type="term" value="C:periplasmic space"/>
    <property type="evidence" value="ECO:0007669"/>
    <property type="project" value="UniProtKB-SubCell"/>
</dbReference>
<dbReference type="eggNOG" id="COG1651">
    <property type="taxonomic scope" value="Bacteria"/>
</dbReference>
<dbReference type="SUPFAM" id="SSF54423">
    <property type="entry name" value="DsbC/DsbG N-terminal domain-like"/>
    <property type="match status" value="1"/>
</dbReference>
<evidence type="ECO:0000313" key="11">
    <source>
        <dbReference type="Proteomes" id="UP000004931"/>
    </source>
</evidence>
<evidence type="ECO:0000259" key="8">
    <source>
        <dbReference type="Pfam" id="PF10411"/>
    </source>
</evidence>
<dbReference type="Gene3D" id="3.40.30.10">
    <property type="entry name" value="Glutaredoxin"/>
    <property type="match status" value="1"/>
</dbReference>
<reference evidence="10 11" key="1">
    <citation type="journal article" date="2010" name="J. Bacteriol.">
        <title>Genome sequence of the oligotrophic marine Gammaproteobacterium HTCC2143, isolated from the Oregon Coast.</title>
        <authorList>
            <person name="Oh H.M."/>
            <person name="Kang I."/>
            <person name="Ferriera S."/>
            <person name="Giovannoni S.J."/>
            <person name="Cho J.C."/>
        </authorList>
    </citation>
    <scope>NUCLEOTIDE SEQUENCE [LARGE SCALE GENOMIC DNA]</scope>
    <source>
        <strain evidence="10 11">HTCC2143</strain>
    </source>
</reference>
<feature type="domain" description="Disulphide bond isomerase DsbC/G N-terminal" evidence="8">
    <location>
        <begin position="25"/>
        <end position="94"/>
    </location>
</feature>
<dbReference type="PANTHER" id="PTHR35272:SF3">
    <property type="entry name" value="THIOL:DISULFIDE INTERCHANGE PROTEIN DSBC"/>
    <property type="match status" value="1"/>
</dbReference>
<keyword evidence="3 7" id="KW-0732">Signal</keyword>
<keyword evidence="4 7" id="KW-0574">Periplasm</keyword>
<dbReference type="Proteomes" id="UP000004931">
    <property type="component" value="Unassembled WGS sequence"/>
</dbReference>
<evidence type="ECO:0000313" key="10">
    <source>
        <dbReference type="EMBL" id="EAW29657.1"/>
    </source>
</evidence>
<dbReference type="GO" id="GO:0016853">
    <property type="term" value="F:isomerase activity"/>
    <property type="evidence" value="ECO:0007669"/>
    <property type="project" value="UniProtKB-KW"/>
</dbReference>
<gene>
    <name evidence="10" type="ORF">GP2143_04348</name>
</gene>
<dbReference type="InterPro" id="IPR051470">
    <property type="entry name" value="Thiol:disulfide_interchange"/>
</dbReference>
<evidence type="ECO:0000256" key="4">
    <source>
        <dbReference type="ARBA" id="ARBA00022764"/>
    </source>
</evidence>
<sequence>MILLGMSMVQISAPSFAQKSELNASASAAEETIRASFRLSRPELGIETVAASEIPGLYAVQISNGPVLYSTADGKYFVLGDLYQVGNRGFVNLAEKAREVDRAELMATVDARDMIIFSPKKPAKASIMVFTDVDCFYCQKLHKEVPDLNRVGIEVRYLAYPRAGIGSDSYKKIASAWCANDRLEAMNKLKKRERIATNVCADNPVAEHFKLGGQVGVTGTPALITTDGRLMPGYMPALQLANALGLDVDPAIAAELERKQALAK</sequence>
<dbReference type="Pfam" id="PF10411">
    <property type="entry name" value="DsbC_N"/>
    <property type="match status" value="1"/>
</dbReference>
<dbReference type="SUPFAM" id="SSF52833">
    <property type="entry name" value="Thioredoxin-like"/>
    <property type="match status" value="1"/>
</dbReference>